<dbReference type="Gene3D" id="3.90.78.10">
    <property type="entry name" value="UDP-N-acetylenolpyruvoylglucosamine reductase, C-terminal domain"/>
    <property type="match status" value="1"/>
</dbReference>
<evidence type="ECO:0000256" key="7">
    <source>
        <dbReference type="ARBA" id="ARBA00022630"/>
    </source>
</evidence>
<evidence type="ECO:0000256" key="14">
    <source>
        <dbReference type="ARBA" id="ARBA00023316"/>
    </source>
</evidence>
<comment type="similarity">
    <text evidence="16">Belongs to the MurB family.</text>
</comment>
<dbReference type="Gene3D" id="3.30.43.10">
    <property type="entry name" value="Uridine Diphospho-n-acetylenolpyruvylglucosamine Reductase, domain 2"/>
    <property type="match status" value="1"/>
</dbReference>
<gene>
    <name evidence="16 18" type="primary">murB</name>
    <name evidence="18" type="ORF">GX656_02645</name>
</gene>
<protein>
    <recommendedName>
        <fullName evidence="16">UDP-N-acetylenolpyruvoylglucosamine reductase</fullName>
        <ecNumber evidence="16">1.3.1.98</ecNumber>
    </recommendedName>
    <alternativeName>
        <fullName evidence="16">UDP-N-acetylmuramate dehydrogenase</fullName>
    </alternativeName>
</protein>
<dbReference type="GO" id="GO:0071555">
    <property type="term" value="P:cell wall organization"/>
    <property type="evidence" value="ECO:0007669"/>
    <property type="project" value="UniProtKB-KW"/>
</dbReference>
<sequence>MNIRKNISLKKYNTFRIDSKAKYFLLLNNLKQIAENLEIIKNEKILILGGGSNTLLLNDWDGIVLIPDLKGKSIINETEEYVDIQVGSGEIWDEFVRWCVANNYAGIENLVMIPGTIGGAVSQNISAYGQNITDTLMNIDTVNLETNERNTYLPSECGYEYRRSNFKNIWRNRILITSATFRLKKHTKEFELSYHERAGRYGSILEELQSFAKEPYEIKDVMEAIIKQRSKRLPNVDECGTCGSFFENPIVPKQKYLELSKKITDLQAYPVENFTKQKNSSKDEEYVKIPAGRLLDELGWKGRWEGNVGVYEKHALCVVTNMKASGVEVKKFTDKMKKDVKKNFRVELIPEVNIL</sequence>
<dbReference type="SUPFAM" id="SSF56176">
    <property type="entry name" value="FAD-binding/transporter-associated domain-like"/>
    <property type="match status" value="1"/>
</dbReference>
<comment type="function">
    <text evidence="2 16">Cell wall formation.</text>
</comment>
<reference evidence="18 19" key="1">
    <citation type="journal article" date="2020" name="Biotechnol. Biofuels">
        <title>New insights from the biogas microbiome by comprehensive genome-resolved metagenomics of nearly 1600 species originating from multiple anaerobic digesters.</title>
        <authorList>
            <person name="Campanaro S."/>
            <person name="Treu L."/>
            <person name="Rodriguez-R L.M."/>
            <person name="Kovalovszki A."/>
            <person name="Ziels R.M."/>
            <person name="Maus I."/>
            <person name="Zhu X."/>
            <person name="Kougias P.G."/>
            <person name="Basile A."/>
            <person name="Luo G."/>
            <person name="Schluter A."/>
            <person name="Konstantinidis K.T."/>
            <person name="Angelidaki I."/>
        </authorList>
    </citation>
    <scope>NUCLEOTIDE SEQUENCE [LARGE SCALE GENOMIC DNA]</scope>
    <source>
        <strain evidence="18">AS06rmzACSIP_65</strain>
    </source>
</reference>
<feature type="domain" description="FAD-binding PCMH-type" evidence="17">
    <location>
        <begin position="16"/>
        <end position="186"/>
    </location>
</feature>
<evidence type="ECO:0000256" key="10">
    <source>
        <dbReference type="ARBA" id="ARBA00022960"/>
    </source>
</evidence>
<accession>A0A847D0R5</accession>
<dbReference type="Pfam" id="PF01565">
    <property type="entry name" value="FAD_binding_4"/>
    <property type="match status" value="1"/>
</dbReference>
<dbReference type="SUPFAM" id="SSF56194">
    <property type="entry name" value="Uridine diphospho-N-Acetylenolpyruvylglucosamine reductase, MurB, C-terminal domain"/>
    <property type="match status" value="1"/>
</dbReference>
<evidence type="ECO:0000256" key="12">
    <source>
        <dbReference type="ARBA" id="ARBA00023002"/>
    </source>
</evidence>
<evidence type="ECO:0000256" key="16">
    <source>
        <dbReference type="HAMAP-Rule" id="MF_00037"/>
    </source>
</evidence>
<dbReference type="EMBL" id="JAAZBX010000009">
    <property type="protein sequence ID" value="NLD25515.1"/>
    <property type="molecule type" value="Genomic_DNA"/>
</dbReference>
<evidence type="ECO:0000256" key="4">
    <source>
        <dbReference type="ARBA" id="ARBA00004752"/>
    </source>
</evidence>
<evidence type="ECO:0000256" key="8">
    <source>
        <dbReference type="ARBA" id="ARBA00022827"/>
    </source>
</evidence>
<feature type="active site" description="Proton donor" evidence="16">
    <location>
        <position position="244"/>
    </location>
</feature>
<dbReference type="GO" id="GO:0008360">
    <property type="term" value="P:regulation of cell shape"/>
    <property type="evidence" value="ECO:0007669"/>
    <property type="project" value="UniProtKB-KW"/>
</dbReference>
<evidence type="ECO:0000256" key="1">
    <source>
        <dbReference type="ARBA" id="ARBA00001974"/>
    </source>
</evidence>
<evidence type="ECO:0000256" key="9">
    <source>
        <dbReference type="ARBA" id="ARBA00022857"/>
    </source>
</evidence>
<dbReference type="InterPro" id="IPR036635">
    <property type="entry name" value="MurB_C_sf"/>
</dbReference>
<feature type="active site" evidence="16">
    <location>
        <position position="162"/>
    </location>
</feature>
<dbReference type="GO" id="GO:0051301">
    <property type="term" value="P:cell division"/>
    <property type="evidence" value="ECO:0007669"/>
    <property type="project" value="UniProtKB-KW"/>
</dbReference>
<keyword evidence="6 16" id="KW-0132">Cell division</keyword>
<keyword evidence="8 16" id="KW-0274">FAD</keyword>
<keyword evidence="5 16" id="KW-0963">Cytoplasm</keyword>
<keyword evidence="9 16" id="KW-0521">NADP</keyword>
<dbReference type="InterPro" id="IPR016167">
    <property type="entry name" value="FAD-bd_PCMH_sub1"/>
</dbReference>
<evidence type="ECO:0000256" key="13">
    <source>
        <dbReference type="ARBA" id="ARBA00023306"/>
    </source>
</evidence>
<dbReference type="Pfam" id="PF02873">
    <property type="entry name" value="MurB_C"/>
    <property type="match status" value="1"/>
</dbReference>
<name>A0A847D0R5_9BACT</name>
<dbReference type="Proteomes" id="UP000545876">
    <property type="component" value="Unassembled WGS sequence"/>
</dbReference>
<keyword evidence="11 16" id="KW-0573">Peptidoglycan synthesis</keyword>
<feature type="active site" evidence="16">
    <location>
        <position position="351"/>
    </location>
</feature>
<evidence type="ECO:0000313" key="18">
    <source>
        <dbReference type="EMBL" id="NLD25515.1"/>
    </source>
</evidence>
<dbReference type="NCBIfam" id="NF000755">
    <property type="entry name" value="PRK00046.1"/>
    <property type="match status" value="1"/>
</dbReference>
<comment type="cofactor">
    <cofactor evidence="1 16">
        <name>FAD</name>
        <dbReference type="ChEBI" id="CHEBI:57692"/>
    </cofactor>
</comment>
<keyword evidence="13 16" id="KW-0131">Cell cycle</keyword>
<comment type="pathway">
    <text evidence="4 16">Cell wall biogenesis; peptidoglycan biosynthesis.</text>
</comment>
<dbReference type="GO" id="GO:0005829">
    <property type="term" value="C:cytosol"/>
    <property type="evidence" value="ECO:0007669"/>
    <property type="project" value="TreeGrafter"/>
</dbReference>
<dbReference type="PANTHER" id="PTHR21071:SF4">
    <property type="entry name" value="UDP-N-ACETYLENOLPYRUVOYLGLUCOSAMINE REDUCTASE"/>
    <property type="match status" value="1"/>
</dbReference>
<dbReference type="EC" id="1.3.1.98" evidence="16"/>
<evidence type="ECO:0000256" key="11">
    <source>
        <dbReference type="ARBA" id="ARBA00022984"/>
    </source>
</evidence>
<dbReference type="InterPro" id="IPR016169">
    <property type="entry name" value="FAD-bd_PCMH_sub2"/>
</dbReference>
<comment type="subcellular location">
    <subcellularLocation>
        <location evidence="3 16">Cytoplasm</location>
    </subcellularLocation>
</comment>
<dbReference type="AlphaFoldDB" id="A0A847D0R5"/>
<evidence type="ECO:0000256" key="6">
    <source>
        <dbReference type="ARBA" id="ARBA00022618"/>
    </source>
</evidence>
<dbReference type="InterPro" id="IPR011601">
    <property type="entry name" value="MurB_C"/>
</dbReference>
<evidence type="ECO:0000256" key="2">
    <source>
        <dbReference type="ARBA" id="ARBA00003921"/>
    </source>
</evidence>
<dbReference type="PROSITE" id="PS51387">
    <property type="entry name" value="FAD_PCMH"/>
    <property type="match status" value="1"/>
</dbReference>
<evidence type="ECO:0000256" key="3">
    <source>
        <dbReference type="ARBA" id="ARBA00004496"/>
    </source>
</evidence>
<dbReference type="UniPathway" id="UPA00219"/>
<comment type="caution">
    <text evidence="18">The sequence shown here is derived from an EMBL/GenBank/DDBJ whole genome shotgun (WGS) entry which is preliminary data.</text>
</comment>
<evidence type="ECO:0000256" key="5">
    <source>
        <dbReference type="ARBA" id="ARBA00022490"/>
    </source>
</evidence>
<evidence type="ECO:0000259" key="17">
    <source>
        <dbReference type="PROSITE" id="PS51387"/>
    </source>
</evidence>
<dbReference type="NCBIfam" id="TIGR00179">
    <property type="entry name" value="murB"/>
    <property type="match status" value="1"/>
</dbReference>
<dbReference type="InterPro" id="IPR016166">
    <property type="entry name" value="FAD-bd_PCMH"/>
</dbReference>
<dbReference type="HAMAP" id="MF_00037">
    <property type="entry name" value="MurB"/>
    <property type="match status" value="1"/>
</dbReference>
<dbReference type="Gene3D" id="3.30.465.10">
    <property type="match status" value="1"/>
</dbReference>
<keyword evidence="10 16" id="KW-0133">Cell shape</keyword>
<dbReference type="InterPro" id="IPR036318">
    <property type="entry name" value="FAD-bd_PCMH-like_sf"/>
</dbReference>
<evidence type="ECO:0000256" key="15">
    <source>
        <dbReference type="ARBA" id="ARBA00048914"/>
    </source>
</evidence>
<dbReference type="InterPro" id="IPR006094">
    <property type="entry name" value="Oxid_FAD_bind_N"/>
</dbReference>
<comment type="catalytic activity">
    <reaction evidence="15 16">
        <text>UDP-N-acetyl-alpha-D-muramate + NADP(+) = UDP-N-acetyl-3-O-(1-carboxyvinyl)-alpha-D-glucosamine + NADPH + H(+)</text>
        <dbReference type="Rhea" id="RHEA:12248"/>
        <dbReference type="ChEBI" id="CHEBI:15378"/>
        <dbReference type="ChEBI" id="CHEBI:57783"/>
        <dbReference type="ChEBI" id="CHEBI:58349"/>
        <dbReference type="ChEBI" id="CHEBI:68483"/>
        <dbReference type="ChEBI" id="CHEBI:70757"/>
        <dbReference type="EC" id="1.3.1.98"/>
    </reaction>
</comment>
<dbReference type="PANTHER" id="PTHR21071">
    <property type="entry name" value="UDP-N-ACETYLENOLPYRUVOYLGLUCOSAMINE REDUCTASE"/>
    <property type="match status" value="1"/>
</dbReference>
<dbReference type="GO" id="GO:0008762">
    <property type="term" value="F:UDP-N-acetylmuramate dehydrogenase activity"/>
    <property type="evidence" value="ECO:0007669"/>
    <property type="project" value="UniProtKB-UniRule"/>
</dbReference>
<keyword evidence="12 16" id="KW-0560">Oxidoreductase</keyword>
<proteinExistence type="inferred from homology"/>
<dbReference type="GO" id="GO:0071949">
    <property type="term" value="F:FAD binding"/>
    <property type="evidence" value="ECO:0007669"/>
    <property type="project" value="InterPro"/>
</dbReference>
<keyword evidence="7 16" id="KW-0285">Flavoprotein</keyword>
<organism evidence="18 19">
    <name type="scientific">Candidatus Dojkabacteria bacterium</name>
    <dbReference type="NCBI Taxonomy" id="2099670"/>
    <lineage>
        <taxon>Bacteria</taxon>
        <taxon>Candidatus Dojkabacteria</taxon>
    </lineage>
</organism>
<keyword evidence="14 16" id="KW-0961">Cell wall biogenesis/degradation</keyword>
<dbReference type="InterPro" id="IPR003170">
    <property type="entry name" value="MurB"/>
</dbReference>
<dbReference type="GO" id="GO:0009252">
    <property type="term" value="P:peptidoglycan biosynthetic process"/>
    <property type="evidence" value="ECO:0007669"/>
    <property type="project" value="UniProtKB-UniRule"/>
</dbReference>
<evidence type="ECO:0000313" key="19">
    <source>
        <dbReference type="Proteomes" id="UP000545876"/>
    </source>
</evidence>